<dbReference type="EMBL" id="JAFVMF010000002">
    <property type="protein sequence ID" value="MBO1358604.1"/>
    <property type="molecule type" value="Genomic_DNA"/>
</dbReference>
<name>A0ABS3LRS3_9PROT</name>
<dbReference type="GO" id="GO:0004077">
    <property type="term" value="F:biotin--[biotin carboxyl-carrier protein] ligase activity"/>
    <property type="evidence" value="ECO:0007669"/>
    <property type="project" value="UniProtKB-EC"/>
</dbReference>
<dbReference type="Pfam" id="PF03099">
    <property type="entry name" value="BPL_LplA_LipB"/>
    <property type="match status" value="1"/>
</dbReference>
<evidence type="ECO:0000313" key="3">
    <source>
        <dbReference type="EMBL" id="MBO1358604.1"/>
    </source>
</evidence>
<dbReference type="InterPro" id="IPR045864">
    <property type="entry name" value="aa-tRNA-synth_II/BPL/LPL"/>
</dbReference>
<sequence length="263" mass="28570">MSAEFVREDVSGWRLELHDELPSTSDVCIERADLGEAEGLALLARRQTKGRGTRGRTWADPGDSLALSVLMRPERNVSSVSAPWSFISALAYYDALADGVLTPRLRVKWPNDILLDGHKLAGILVEASGGEGGWVVIGFGANIRRAPEVEGRTLACLAQYDPEAEAAVVGRRVLAALTRWRAVWEREGFAPIRQAWLERGPHRGAPLVVSGGKTYVEGEFEGIGEGGELLLRCGPELKRIVTGEILYGDIALIKMEAQNASGR</sequence>
<dbReference type="RefSeq" id="WP_207878968.1">
    <property type="nucleotide sequence ID" value="NZ_JAFVMF010000002.1"/>
</dbReference>
<protein>
    <submittedName>
        <fullName evidence="3">Biotin--[acetyl-CoA-carboxylase] ligase</fullName>
        <ecNumber evidence="3">6.3.4.15</ecNumber>
    </submittedName>
</protein>
<keyword evidence="1 3" id="KW-0436">Ligase</keyword>
<evidence type="ECO:0000256" key="1">
    <source>
        <dbReference type="ARBA" id="ARBA00022598"/>
    </source>
</evidence>
<evidence type="ECO:0000259" key="2">
    <source>
        <dbReference type="PROSITE" id="PS51733"/>
    </source>
</evidence>
<dbReference type="InterPro" id="IPR004408">
    <property type="entry name" value="Biotin_CoA_COase_ligase"/>
</dbReference>
<dbReference type="SUPFAM" id="SSF55681">
    <property type="entry name" value="Class II aaRS and biotin synthetases"/>
    <property type="match status" value="1"/>
</dbReference>
<dbReference type="InterPro" id="IPR004143">
    <property type="entry name" value="BPL_LPL_catalytic"/>
</dbReference>
<keyword evidence="4" id="KW-1185">Reference proteome</keyword>
<gene>
    <name evidence="3" type="ORF">J2D73_02160</name>
</gene>
<dbReference type="Gene3D" id="3.30.930.10">
    <property type="entry name" value="Bira Bifunctional Protein, Domain 2"/>
    <property type="match status" value="1"/>
</dbReference>
<dbReference type="PROSITE" id="PS51733">
    <property type="entry name" value="BPL_LPL_CATALYTIC"/>
    <property type="match status" value="1"/>
</dbReference>
<feature type="domain" description="BPL/LPL catalytic" evidence="2">
    <location>
        <begin position="7"/>
        <end position="185"/>
    </location>
</feature>
<dbReference type="NCBIfam" id="TIGR00121">
    <property type="entry name" value="birA_ligase"/>
    <property type="match status" value="1"/>
</dbReference>
<accession>A0ABS3LRS3</accession>
<comment type="caution">
    <text evidence="3">The sequence shown here is derived from an EMBL/GenBank/DDBJ whole genome shotgun (WGS) entry which is preliminary data.</text>
</comment>
<dbReference type="Proteomes" id="UP000664771">
    <property type="component" value="Unassembled WGS sequence"/>
</dbReference>
<organism evidence="3 4">
    <name type="scientific">Acetobacter sacchari</name>
    <dbReference type="NCBI Taxonomy" id="2661687"/>
    <lineage>
        <taxon>Bacteria</taxon>
        <taxon>Pseudomonadati</taxon>
        <taxon>Pseudomonadota</taxon>
        <taxon>Alphaproteobacteria</taxon>
        <taxon>Acetobacterales</taxon>
        <taxon>Acetobacteraceae</taxon>
        <taxon>Acetobacter</taxon>
    </lineage>
</organism>
<evidence type="ECO:0000313" key="4">
    <source>
        <dbReference type="Proteomes" id="UP000664771"/>
    </source>
</evidence>
<reference evidence="3 4" key="1">
    <citation type="submission" date="2021-03" db="EMBL/GenBank/DDBJ databases">
        <title>The complete genome sequence of Acetobacter sacchari TBRC 11175.</title>
        <authorList>
            <person name="Charoenyingcharoen P."/>
            <person name="Yukphan P."/>
        </authorList>
    </citation>
    <scope>NUCLEOTIDE SEQUENCE [LARGE SCALE GENOMIC DNA]</scope>
    <source>
        <strain evidence="3 4">TBRC 11175</strain>
    </source>
</reference>
<dbReference type="CDD" id="cd16442">
    <property type="entry name" value="BPL"/>
    <property type="match status" value="1"/>
</dbReference>
<dbReference type="PANTHER" id="PTHR12835:SF5">
    <property type="entry name" value="BIOTIN--PROTEIN LIGASE"/>
    <property type="match status" value="1"/>
</dbReference>
<proteinExistence type="predicted"/>
<dbReference type="EC" id="6.3.4.15" evidence="3"/>
<dbReference type="PANTHER" id="PTHR12835">
    <property type="entry name" value="BIOTIN PROTEIN LIGASE"/>
    <property type="match status" value="1"/>
</dbReference>